<dbReference type="InParanoid" id="A0A2K3E099"/>
<evidence type="ECO:0000313" key="3">
    <source>
        <dbReference type="Proteomes" id="UP000006906"/>
    </source>
</evidence>
<name>A0A2K3E099_CHLRE</name>
<feature type="compositionally biased region" description="Polar residues" evidence="1">
    <location>
        <begin position="570"/>
        <end position="594"/>
    </location>
</feature>
<feature type="compositionally biased region" description="Low complexity" evidence="1">
    <location>
        <begin position="189"/>
        <end position="208"/>
    </location>
</feature>
<feature type="compositionally biased region" description="Low complexity" evidence="1">
    <location>
        <begin position="273"/>
        <end position="288"/>
    </location>
</feature>
<accession>A0A2K3E099</accession>
<proteinExistence type="predicted"/>
<dbReference type="ExpressionAtlas" id="A0A2K3E099">
    <property type="expression patterns" value="baseline and differential"/>
</dbReference>
<feature type="compositionally biased region" description="Pro residues" evidence="1">
    <location>
        <begin position="209"/>
        <end position="226"/>
    </location>
</feature>
<feature type="compositionally biased region" description="Basic and acidic residues" evidence="1">
    <location>
        <begin position="436"/>
        <end position="446"/>
    </location>
</feature>
<dbReference type="Proteomes" id="UP000006906">
    <property type="component" value="Chromosome 2"/>
</dbReference>
<dbReference type="AlphaFoldDB" id="A0A2K3E099"/>
<dbReference type="EMBL" id="CM008963">
    <property type="protein sequence ID" value="PNW86212.1"/>
    <property type="molecule type" value="Genomic_DNA"/>
</dbReference>
<dbReference type="RefSeq" id="XP_001701855.2">
    <property type="nucleotide sequence ID" value="XM_001701803.2"/>
</dbReference>
<feature type="region of interest" description="Disordered" evidence="1">
    <location>
        <begin position="170"/>
        <end position="244"/>
    </location>
</feature>
<feature type="compositionally biased region" description="Basic and acidic residues" evidence="1">
    <location>
        <begin position="526"/>
        <end position="547"/>
    </location>
</feature>
<feature type="compositionally biased region" description="Low complexity" evidence="1">
    <location>
        <begin position="503"/>
        <end position="517"/>
    </location>
</feature>
<gene>
    <name evidence="2" type="ORF">CHLRE_02g077401v5</name>
</gene>
<feature type="region of interest" description="Disordered" evidence="1">
    <location>
        <begin position="467"/>
        <end position="594"/>
    </location>
</feature>
<feature type="compositionally biased region" description="Low complexity" evidence="1">
    <location>
        <begin position="328"/>
        <end position="341"/>
    </location>
</feature>
<dbReference type="GeneID" id="5727231"/>
<organism evidence="2 3">
    <name type="scientific">Chlamydomonas reinhardtii</name>
    <name type="common">Chlamydomonas smithii</name>
    <dbReference type="NCBI Taxonomy" id="3055"/>
    <lineage>
        <taxon>Eukaryota</taxon>
        <taxon>Viridiplantae</taxon>
        <taxon>Chlorophyta</taxon>
        <taxon>core chlorophytes</taxon>
        <taxon>Chlorophyceae</taxon>
        <taxon>CS clade</taxon>
        <taxon>Chlamydomonadales</taxon>
        <taxon>Chlamydomonadaceae</taxon>
        <taxon>Chlamydomonas</taxon>
    </lineage>
</organism>
<sequence>MAEDKARSSGTAEDVLERVKSHDFLVKCLRKAKFSADLLQDTVDACEINDLNALVLGSGLLSVSEASEQLFLMTDEASAVVQVCRKECLRAGVNFGDGAKLTAEELAEVDEEPEPVPAAPAHTGAHQPGRAHSHTRISPGKTQSPAALLAQAGAASQPAAAAAPAAPAPAAPAPAAAAAPAPSAPPAAPAASTPAPAAASAPAASPAAEPAPAPSPAPQQATPPPAASSSSATHADHPDPNFLIKPPVAASVAAAASTPVAATPHSARHSHIPRPAAATPVTPAAGHATPRERPAAKPATRASPSTTIPTPMAAAAAPTPSMNGKHTPAAGLAASSASSSKPPRPGSAPLTARGPAVTPSSAAAKERPASAMPTQTPPARLPSYARATASHKARLLKEDTDVPSTSSPPPPVTFASTAKPLRRNFYSMPRPSSATPEEKKEPKKPIFDNIRSSLLRPTAAFLAWTAGKSKASKEADLKASQTLQAESSKATKGSSPAMTKSMPGAASSPGAAGAKAGTPEPFRLASMERHQKAQEELARKREEKARQESSIPKFKATPAPSVATGGPASASKTSPKRSSAAQTDVSSTLAAPQP</sequence>
<evidence type="ECO:0000256" key="1">
    <source>
        <dbReference type="SAM" id="MobiDB-lite"/>
    </source>
</evidence>
<feature type="region of interest" description="Disordered" evidence="1">
    <location>
        <begin position="108"/>
        <end position="144"/>
    </location>
</feature>
<dbReference type="Gramene" id="PNW86212">
    <property type="protein sequence ID" value="PNW86212"/>
    <property type="gene ID" value="CHLRE_02g077401v5"/>
</dbReference>
<dbReference type="PaxDb" id="3055-EDP06830"/>
<feature type="compositionally biased region" description="Low complexity" evidence="1">
    <location>
        <begin position="302"/>
        <end position="321"/>
    </location>
</feature>
<keyword evidence="3" id="KW-1185">Reference proteome</keyword>
<reference evidence="2 3" key="1">
    <citation type="journal article" date="2007" name="Science">
        <title>The Chlamydomonas genome reveals the evolution of key animal and plant functions.</title>
        <authorList>
            <person name="Merchant S.S."/>
            <person name="Prochnik S.E."/>
            <person name="Vallon O."/>
            <person name="Harris E.H."/>
            <person name="Karpowicz S.J."/>
            <person name="Witman G.B."/>
            <person name="Terry A."/>
            <person name="Salamov A."/>
            <person name="Fritz-Laylin L.K."/>
            <person name="Marechal-Drouard L."/>
            <person name="Marshall W.F."/>
            <person name="Qu L.H."/>
            <person name="Nelson D.R."/>
            <person name="Sanderfoot A.A."/>
            <person name="Spalding M.H."/>
            <person name="Kapitonov V.V."/>
            <person name="Ren Q."/>
            <person name="Ferris P."/>
            <person name="Lindquist E."/>
            <person name="Shapiro H."/>
            <person name="Lucas S.M."/>
            <person name="Grimwood J."/>
            <person name="Schmutz J."/>
            <person name="Cardol P."/>
            <person name="Cerutti H."/>
            <person name="Chanfreau G."/>
            <person name="Chen C.L."/>
            <person name="Cognat V."/>
            <person name="Croft M.T."/>
            <person name="Dent R."/>
            <person name="Dutcher S."/>
            <person name="Fernandez E."/>
            <person name="Fukuzawa H."/>
            <person name="Gonzalez-Ballester D."/>
            <person name="Gonzalez-Halphen D."/>
            <person name="Hallmann A."/>
            <person name="Hanikenne M."/>
            <person name="Hippler M."/>
            <person name="Inwood W."/>
            <person name="Jabbari K."/>
            <person name="Kalanon M."/>
            <person name="Kuras R."/>
            <person name="Lefebvre P.A."/>
            <person name="Lemaire S.D."/>
            <person name="Lobanov A.V."/>
            <person name="Lohr M."/>
            <person name="Manuell A."/>
            <person name="Meier I."/>
            <person name="Mets L."/>
            <person name="Mittag M."/>
            <person name="Mittelmeier T."/>
            <person name="Moroney J.V."/>
            <person name="Moseley J."/>
            <person name="Napoli C."/>
            <person name="Nedelcu A.M."/>
            <person name="Niyogi K."/>
            <person name="Novoselov S.V."/>
            <person name="Paulsen I.T."/>
            <person name="Pazour G."/>
            <person name="Purton S."/>
            <person name="Ral J.P."/>
            <person name="Riano-Pachon D.M."/>
            <person name="Riekhof W."/>
            <person name="Rymarquis L."/>
            <person name="Schroda M."/>
            <person name="Stern D."/>
            <person name="Umen J."/>
            <person name="Willows R."/>
            <person name="Wilson N."/>
            <person name="Zimmer S.L."/>
            <person name="Allmer J."/>
            <person name="Balk J."/>
            <person name="Bisova K."/>
            <person name="Chen C.J."/>
            <person name="Elias M."/>
            <person name="Gendler K."/>
            <person name="Hauser C."/>
            <person name="Lamb M.R."/>
            <person name="Ledford H."/>
            <person name="Long J.C."/>
            <person name="Minagawa J."/>
            <person name="Page M.D."/>
            <person name="Pan J."/>
            <person name="Pootakham W."/>
            <person name="Roje S."/>
            <person name="Rose A."/>
            <person name="Stahlberg E."/>
            <person name="Terauchi A.M."/>
            <person name="Yang P."/>
            <person name="Ball S."/>
            <person name="Bowler C."/>
            <person name="Dieckmann C.L."/>
            <person name="Gladyshev V.N."/>
            <person name="Green P."/>
            <person name="Jorgensen R."/>
            <person name="Mayfield S."/>
            <person name="Mueller-Roeber B."/>
            <person name="Rajamani S."/>
            <person name="Sayre R.T."/>
            <person name="Brokstein P."/>
            <person name="Dubchak I."/>
            <person name="Goodstein D."/>
            <person name="Hornick L."/>
            <person name="Huang Y.W."/>
            <person name="Jhaveri J."/>
            <person name="Luo Y."/>
            <person name="Martinez D."/>
            <person name="Ngau W.C."/>
            <person name="Otillar B."/>
            <person name="Poliakov A."/>
            <person name="Porter A."/>
            <person name="Szajkowski L."/>
            <person name="Werner G."/>
            <person name="Zhou K."/>
            <person name="Grigoriev I.V."/>
            <person name="Rokhsar D.S."/>
            <person name="Grossman A.R."/>
        </authorList>
    </citation>
    <scope>NUCLEOTIDE SEQUENCE [LARGE SCALE GENOMIC DNA]</scope>
    <source>
        <strain evidence="3">CC-503</strain>
    </source>
</reference>
<protein>
    <submittedName>
        <fullName evidence="2">Uncharacterized protein</fullName>
    </submittedName>
</protein>
<dbReference type="KEGG" id="cre:CHLRE_02g077401v5"/>
<evidence type="ECO:0000313" key="2">
    <source>
        <dbReference type="EMBL" id="PNW86212.1"/>
    </source>
</evidence>
<feature type="region of interest" description="Disordered" evidence="1">
    <location>
        <begin position="259"/>
        <end position="451"/>
    </location>
</feature>
<dbReference type="OrthoDB" id="544187at2759"/>
<feature type="compositionally biased region" description="Polar residues" evidence="1">
    <location>
        <begin position="479"/>
        <end position="498"/>
    </location>
</feature>